<protein>
    <submittedName>
        <fullName evidence="2">Cytosine/adenosine deaminase-related metal-dependent hydrolase</fullName>
    </submittedName>
</protein>
<name>A0A2T5IC61_9LACT</name>
<dbReference type="InterPro" id="IPR032466">
    <property type="entry name" value="Metal_Hydrolase"/>
</dbReference>
<keyword evidence="2" id="KW-0378">Hydrolase</keyword>
<dbReference type="Gene3D" id="2.30.40.10">
    <property type="entry name" value="Urease, subunit C, domain 1"/>
    <property type="match status" value="1"/>
</dbReference>
<proteinExistence type="predicted"/>
<reference evidence="2 3" key="1">
    <citation type="submission" date="2018-04" db="EMBL/GenBank/DDBJ databases">
        <title>Genomic Encyclopedia of Archaeal and Bacterial Type Strains, Phase II (KMG-II): from individual species to whole genera.</title>
        <authorList>
            <person name="Goeker M."/>
        </authorList>
    </citation>
    <scope>NUCLEOTIDE SEQUENCE [LARGE SCALE GENOMIC DNA]</scope>
    <source>
        <strain evidence="2 3">DSM 18806</strain>
    </source>
</reference>
<evidence type="ECO:0000313" key="3">
    <source>
        <dbReference type="Proteomes" id="UP000244161"/>
    </source>
</evidence>
<dbReference type="InterPro" id="IPR011059">
    <property type="entry name" value="Metal-dep_hydrolase_composite"/>
</dbReference>
<dbReference type="InterPro" id="IPR052349">
    <property type="entry name" value="Metallo-hydrolase_Enzymes"/>
</dbReference>
<dbReference type="OrthoDB" id="9815027at2"/>
<dbReference type="InterPro" id="IPR013108">
    <property type="entry name" value="Amidohydro_3"/>
</dbReference>
<dbReference type="Pfam" id="PF07969">
    <property type="entry name" value="Amidohydro_3"/>
    <property type="match status" value="1"/>
</dbReference>
<comment type="caution">
    <text evidence="2">The sequence shown here is derived from an EMBL/GenBank/DDBJ whole genome shotgun (WGS) entry which is preliminary data.</text>
</comment>
<sequence length="416" mass="47182">MNWIWNVRLETGESMDSYGRVQTETGLFHLKVDEQGQVVEISAAENRQPDGEGFDAKQKLALPAFKELHNHLDKTYLSLEWKASRPSKNLDHRLEMEAAELTELAKTIEQRAQTMIERHLKNGVNHIRTHVNIDPFIRLENLKGVKKALDKYKEYVTYDIVAFPQHGLLRHAEVPDLLRQALQSGATMLGALDPGGIDKNIEASLQLTMDIAKEYQSDVDFHLHDSGHLGYYTMDHWLRMVEQQGYRGKTSFSHAFGLNGIGESKQRAFAKRLKDNNVQILTTVPISLQRKLIPIDLLTEAGVFVGMGCDGFYDSWGPYGSGDVLERVKEFCEYTGKTTERKLRESLAYITEGVTPLDQESVYQWPKVGDEASFVLLNASCSAEAVARAPQSQERILINKGKIYNPYKQRQNIQSL</sequence>
<keyword evidence="3" id="KW-1185">Reference proteome</keyword>
<feature type="domain" description="Amidohydrolase 3" evidence="1">
    <location>
        <begin position="205"/>
        <end position="389"/>
    </location>
</feature>
<dbReference type="EMBL" id="QAOM01000022">
    <property type="protein sequence ID" value="PTQ81413.1"/>
    <property type="molecule type" value="Genomic_DNA"/>
</dbReference>
<gene>
    <name evidence="2" type="ORF">C8U37_12210</name>
</gene>
<dbReference type="AlphaFoldDB" id="A0A2T5IC61"/>
<dbReference type="Gene3D" id="3.20.20.140">
    <property type="entry name" value="Metal-dependent hydrolases"/>
    <property type="match status" value="1"/>
</dbReference>
<organism evidence="2 3">
    <name type="scientific">Trichococcus patagoniensis</name>
    <dbReference type="NCBI Taxonomy" id="382641"/>
    <lineage>
        <taxon>Bacteria</taxon>
        <taxon>Bacillati</taxon>
        <taxon>Bacillota</taxon>
        <taxon>Bacilli</taxon>
        <taxon>Lactobacillales</taxon>
        <taxon>Carnobacteriaceae</taxon>
        <taxon>Trichococcus</taxon>
    </lineage>
</organism>
<dbReference type="SUPFAM" id="SSF51556">
    <property type="entry name" value="Metallo-dependent hydrolases"/>
    <property type="match status" value="1"/>
</dbReference>
<dbReference type="Proteomes" id="UP000244161">
    <property type="component" value="Unassembled WGS sequence"/>
</dbReference>
<dbReference type="PANTHER" id="PTHR32027">
    <property type="entry name" value="CYTOSINE DEAMINASE"/>
    <property type="match status" value="1"/>
</dbReference>
<dbReference type="NCBIfam" id="NF005312">
    <property type="entry name" value="PRK06846.1"/>
    <property type="match status" value="1"/>
</dbReference>
<dbReference type="GO" id="GO:0016814">
    <property type="term" value="F:hydrolase activity, acting on carbon-nitrogen (but not peptide) bonds, in cyclic amidines"/>
    <property type="evidence" value="ECO:0007669"/>
    <property type="project" value="TreeGrafter"/>
</dbReference>
<dbReference type="CDD" id="cd01293">
    <property type="entry name" value="Bact_CD"/>
    <property type="match status" value="1"/>
</dbReference>
<dbReference type="PANTHER" id="PTHR32027:SF9">
    <property type="entry name" value="BLL3847 PROTEIN"/>
    <property type="match status" value="1"/>
</dbReference>
<accession>A0A2T5IC61</accession>
<evidence type="ECO:0000313" key="2">
    <source>
        <dbReference type="EMBL" id="PTQ81413.1"/>
    </source>
</evidence>
<evidence type="ECO:0000259" key="1">
    <source>
        <dbReference type="Pfam" id="PF07969"/>
    </source>
</evidence>